<accession>A0ABY5TKM7</accession>
<dbReference type="InterPro" id="IPR001610">
    <property type="entry name" value="PAC"/>
</dbReference>
<dbReference type="PROSITE" id="PS50887">
    <property type="entry name" value="GGDEF"/>
    <property type="match status" value="1"/>
</dbReference>
<dbReference type="SUPFAM" id="SSF55073">
    <property type="entry name" value="Nucleotide cyclase"/>
    <property type="match status" value="1"/>
</dbReference>
<dbReference type="Gene3D" id="3.30.70.270">
    <property type="match status" value="1"/>
</dbReference>
<dbReference type="Pfam" id="PF13426">
    <property type="entry name" value="PAS_9"/>
    <property type="match status" value="1"/>
</dbReference>
<dbReference type="Pfam" id="PF00990">
    <property type="entry name" value="GGDEF"/>
    <property type="match status" value="1"/>
</dbReference>
<dbReference type="PROSITE" id="PS50112">
    <property type="entry name" value="PAS"/>
    <property type="match status" value="2"/>
</dbReference>
<protein>
    <submittedName>
        <fullName evidence="5">EAL domain-containing protein</fullName>
    </submittedName>
</protein>
<dbReference type="SUPFAM" id="SSF55781">
    <property type="entry name" value="GAF domain-like"/>
    <property type="match status" value="1"/>
</dbReference>
<name>A0ABY5TKM7_9GAMM</name>
<dbReference type="Pfam" id="PF00563">
    <property type="entry name" value="EAL"/>
    <property type="match status" value="1"/>
</dbReference>
<dbReference type="InterPro" id="IPR000014">
    <property type="entry name" value="PAS"/>
</dbReference>
<dbReference type="InterPro" id="IPR001633">
    <property type="entry name" value="EAL_dom"/>
</dbReference>
<dbReference type="InterPro" id="IPR035965">
    <property type="entry name" value="PAS-like_dom_sf"/>
</dbReference>
<evidence type="ECO:0000313" key="5">
    <source>
        <dbReference type="EMBL" id="UVW34337.1"/>
    </source>
</evidence>
<dbReference type="InterPro" id="IPR035919">
    <property type="entry name" value="EAL_sf"/>
</dbReference>
<dbReference type="Gene3D" id="3.20.20.450">
    <property type="entry name" value="EAL domain"/>
    <property type="match status" value="1"/>
</dbReference>
<dbReference type="PANTHER" id="PTHR44757:SF2">
    <property type="entry name" value="BIOFILM ARCHITECTURE MAINTENANCE PROTEIN MBAA"/>
    <property type="match status" value="1"/>
</dbReference>
<dbReference type="PROSITE" id="PS50883">
    <property type="entry name" value="EAL"/>
    <property type="match status" value="1"/>
</dbReference>
<dbReference type="InterPro" id="IPR013767">
    <property type="entry name" value="PAS_fold"/>
</dbReference>
<dbReference type="SMART" id="SM00086">
    <property type="entry name" value="PAC"/>
    <property type="match status" value="2"/>
</dbReference>
<dbReference type="InterPro" id="IPR052155">
    <property type="entry name" value="Biofilm_reg_signaling"/>
</dbReference>
<dbReference type="SMART" id="SM00267">
    <property type="entry name" value="GGDEF"/>
    <property type="match status" value="1"/>
</dbReference>
<dbReference type="InterPro" id="IPR029016">
    <property type="entry name" value="GAF-like_dom_sf"/>
</dbReference>
<feature type="domain" description="EAL" evidence="3">
    <location>
        <begin position="630"/>
        <end position="881"/>
    </location>
</feature>
<dbReference type="Gene3D" id="3.30.450.20">
    <property type="entry name" value="PAS domain"/>
    <property type="match status" value="2"/>
</dbReference>
<dbReference type="InterPro" id="IPR000700">
    <property type="entry name" value="PAS-assoc_C"/>
</dbReference>
<dbReference type="InterPro" id="IPR000160">
    <property type="entry name" value="GGDEF_dom"/>
</dbReference>
<dbReference type="NCBIfam" id="TIGR00254">
    <property type="entry name" value="GGDEF"/>
    <property type="match status" value="1"/>
</dbReference>
<keyword evidence="6" id="KW-1185">Reference proteome</keyword>
<dbReference type="Gene3D" id="3.30.450.40">
    <property type="match status" value="1"/>
</dbReference>
<dbReference type="SUPFAM" id="SSF55785">
    <property type="entry name" value="PYP-like sensor domain (PAS domain)"/>
    <property type="match status" value="2"/>
</dbReference>
<feature type="domain" description="PAS" evidence="1">
    <location>
        <begin position="202"/>
        <end position="273"/>
    </location>
</feature>
<dbReference type="CDD" id="cd00130">
    <property type="entry name" value="PAS"/>
    <property type="match status" value="2"/>
</dbReference>
<dbReference type="InterPro" id="IPR043128">
    <property type="entry name" value="Rev_trsase/Diguanyl_cyclase"/>
</dbReference>
<gene>
    <name evidence="5" type="ORF">NYF23_09945</name>
</gene>
<dbReference type="CDD" id="cd01948">
    <property type="entry name" value="EAL"/>
    <property type="match status" value="1"/>
</dbReference>
<evidence type="ECO:0000259" key="4">
    <source>
        <dbReference type="PROSITE" id="PS50887"/>
    </source>
</evidence>
<sequence length="881" mass="98499">MAADIPFDEVSRLSALRELNILDTEAEQEFDELTALAAQVCQAPIALISLVDEQRQWLKSRVGLNLTETPRDIAFCAHAILQPNSLLEVPDTQLDNRFSDNPLVLEAPNIRFYAGAPLIDTDGHALGTLCVIDHVPRKLAEAQRAALTVLSRAIVQQIELRRRLQRIKNSTGKLLSHNSRLEAEIKIGAATLEDEVVMHNESELLSRQILDRALDGVINLDQHGRVTYWNAEAERIFGYSSEYAHSRDIIEMILPADQHLVVRELMEQFLLTGAGKENHRRFEINALRADGAKVPVEISVIVLQRFGEYFFNGFVRDLTEHNKNIEELRISAITFNSQDAIIITDAEIKTLRVNQKVLDITGYTSADLIGLEPSLLSSTMQSEQFYTDMWRTIETSGSWEGEVWDQRKNGELFPLQIAITAIHDARARVTNYVFSFSDITANKRDADAIHKLAYFDPLTHLPNRRALIDRLSQRLSSCGVDSKTLGLLIVDLDNFKDINDALGNHVGDKILIGAAQRLRDSVASEDTVARIGGDDFVVVLDSLDLNVERAKAQVDTIAAYILASLNRPYQIDKQAIRCTASIGVALADQDQISMEELLKQADIGLFQAKTSGRNRMCFFDPAMAQTVTLQAQLANALHSAVQDRQFELYYQIQVDSQNRPVGAEALIRWEHPQLGIVSPNDFIPLAEASDIILPIGLWVLDTACAQLKSWQSNPCTCWLSIAINISPRQFHQADFVDTVLQAIARWDISPRSIKLELTETVILDNTNETIEKMHQLKRAGVEFALDDFGTGYSSLSYLTQLPLSQLKMDQSFVRKIGITESDDIIVQTILAMAKSLAIKVIAEGVETEAQRSFLAKLGCSLFQGYLFSKPVPVAEFEKLLE</sequence>
<organism evidence="5 6">
    <name type="scientific">SAR92 clade bacterium H455</name>
    <dbReference type="NCBI Taxonomy" id="2974818"/>
    <lineage>
        <taxon>Bacteria</taxon>
        <taxon>Pseudomonadati</taxon>
        <taxon>Pseudomonadota</taxon>
        <taxon>Gammaproteobacteria</taxon>
        <taxon>Cellvibrionales</taxon>
        <taxon>Porticoccaceae</taxon>
        <taxon>SAR92 clade</taxon>
    </lineage>
</organism>
<proteinExistence type="predicted"/>
<dbReference type="NCBIfam" id="TIGR00229">
    <property type="entry name" value="sensory_box"/>
    <property type="match status" value="2"/>
</dbReference>
<feature type="domain" description="GGDEF" evidence="4">
    <location>
        <begin position="483"/>
        <end position="621"/>
    </location>
</feature>
<dbReference type="SMART" id="SM00052">
    <property type="entry name" value="EAL"/>
    <property type="match status" value="1"/>
</dbReference>
<feature type="domain" description="PAS" evidence="1">
    <location>
        <begin position="326"/>
        <end position="370"/>
    </location>
</feature>
<dbReference type="InterPro" id="IPR003018">
    <property type="entry name" value="GAF"/>
</dbReference>
<evidence type="ECO:0000313" key="6">
    <source>
        <dbReference type="Proteomes" id="UP001059934"/>
    </source>
</evidence>
<dbReference type="EMBL" id="CP103416">
    <property type="protein sequence ID" value="UVW34337.1"/>
    <property type="molecule type" value="Genomic_DNA"/>
</dbReference>
<dbReference type="Proteomes" id="UP001059934">
    <property type="component" value="Chromosome"/>
</dbReference>
<dbReference type="CDD" id="cd01949">
    <property type="entry name" value="GGDEF"/>
    <property type="match status" value="1"/>
</dbReference>
<dbReference type="Pfam" id="PF00989">
    <property type="entry name" value="PAS"/>
    <property type="match status" value="1"/>
</dbReference>
<feature type="domain" description="PAC" evidence="2">
    <location>
        <begin position="399"/>
        <end position="451"/>
    </location>
</feature>
<dbReference type="PANTHER" id="PTHR44757">
    <property type="entry name" value="DIGUANYLATE CYCLASE DGCP"/>
    <property type="match status" value="1"/>
</dbReference>
<dbReference type="InterPro" id="IPR029787">
    <property type="entry name" value="Nucleotide_cyclase"/>
</dbReference>
<dbReference type="Pfam" id="PF01590">
    <property type="entry name" value="GAF"/>
    <property type="match status" value="1"/>
</dbReference>
<dbReference type="SMART" id="SM00091">
    <property type="entry name" value="PAS"/>
    <property type="match status" value="2"/>
</dbReference>
<evidence type="ECO:0000259" key="1">
    <source>
        <dbReference type="PROSITE" id="PS50112"/>
    </source>
</evidence>
<evidence type="ECO:0000259" key="3">
    <source>
        <dbReference type="PROSITE" id="PS50883"/>
    </source>
</evidence>
<dbReference type="PROSITE" id="PS50113">
    <property type="entry name" value="PAC"/>
    <property type="match status" value="1"/>
</dbReference>
<reference evidence="5" key="1">
    <citation type="submission" date="2022-08" db="EMBL/GenBank/DDBJ databases">
        <title>Catabolic pathway analysis in culturable SAR92 clade bacteria reveals their overlooked roles in DMSP degradation in coastal seas.</title>
        <authorList>
            <person name="He X."/>
            <person name="Zhang X."/>
            <person name="Zhang Y."/>
        </authorList>
    </citation>
    <scope>NUCLEOTIDE SEQUENCE</scope>
    <source>
        <strain evidence="5">H455</strain>
    </source>
</reference>
<evidence type="ECO:0000259" key="2">
    <source>
        <dbReference type="PROSITE" id="PS50113"/>
    </source>
</evidence>
<dbReference type="SMART" id="SM00065">
    <property type="entry name" value="GAF"/>
    <property type="match status" value="1"/>
</dbReference>
<dbReference type="SUPFAM" id="SSF141868">
    <property type="entry name" value="EAL domain-like"/>
    <property type="match status" value="1"/>
</dbReference>